<comment type="caution">
    <text evidence="1">The sequence shown here is derived from an EMBL/GenBank/DDBJ whole genome shotgun (WGS) entry which is preliminary data.</text>
</comment>
<gene>
    <name evidence="1" type="ORF">COS91_04415</name>
</gene>
<dbReference type="AlphaFoldDB" id="A0A2M6ZGD2"/>
<organism evidence="1 2">
    <name type="scientific">Candidatus Desantisbacteria bacterium CG07_land_8_20_14_0_80_39_15</name>
    <dbReference type="NCBI Taxonomy" id="1974549"/>
    <lineage>
        <taxon>Bacteria</taxon>
        <taxon>Candidatus Desantisiibacteriota</taxon>
    </lineage>
</organism>
<evidence type="ECO:0000313" key="1">
    <source>
        <dbReference type="EMBL" id="PIU51429.1"/>
    </source>
</evidence>
<name>A0A2M6ZGD2_9BACT</name>
<accession>A0A2M6ZGD2</accession>
<reference evidence="2" key="1">
    <citation type="submission" date="2017-09" db="EMBL/GenBank/DDBJ databases">
        <title>Depth-based differentiation of microbial function through sediment-hosted aquifers and enrichment of novel symbionts in the deep terrestrial subsurface.</title>
        <authorList>
            <person name="Probst A.J."/>
            <person name="Ladd B."/>
            <person name="Jarett J.K."/>
            <person name="Geller-Mcgrath D.E."/>
            <person name="Sieber C.M.K."/>
            <person name="Emerson J.B."/>
            <person name="Anantharaman K."/>
            <person name="Thomas B.C."/>
            <person name="Malmstrom R."/>
            <person name="Stieglmeier M."/>
            <person name="Klingl A."/>
            <person name="Woyke T."/>
            <person name="Ryan C.M."/>
            <person name="Banfield J.F."/>
        </authorList>
    </citation>
    <scope>NUCLEOTIDE SEQUENCE [LARGE SCALE GENOMIC DNA]</scope>
</reference>
<dbReference type="EMBL" id="PEWN01000070">
    <property type="protein sequence ID" value="PIU51429.1"/>
    <property type="molecule type" value="Genomic_DNA"/>
</dbReference>
<proteinExistence type="predicted"/>
<evidence type="ECO:0000313" key="2">
    <source>
        <dbReference type="Proteomes" id="UP000229227"/>
    </source>
</evidence>
<feature type="non-terminal residue" evidence="1">
    <location>
        <position position="45"/>
    </location>
</feature>
<protein>
    <submittedName>
        <fullName evidence="1">Radical SAM protein</fullName>
    </submittedName>
</protein>
<sequence>MYCQRGKTIKFTDERRIYVPVDKIIDEISSLPPVKIDYITFSGRG</sequence>
<dbReference type="Proteomes" id="UP000229227">
    <property type="component" value="Unassembled WGS sequence"/>
</dbReference>